<name>A0A835E564_9POAL</name>
<evidence type="ECO:0000256" key="1">
    <source>
        <dbReference type="ARBA" id="ARBA00011073"/>
    </source>
</evidence>
<reference evidence="4" key="1">
    <citation type="submission" date="2020-07" db="EMBL/GenBank/DDBJ databases">
        <title>Genome sequence and genetic diversity analysis of an under-domesticated orphan crop, white fonio (Digitaria exilis).</title>
        <authorList>
            <person name="Bennetzen J.L."/>
            <person name="Chen S."/>
            <person name="Ma X."/>
            <person name="Wang X."/>
            <person name="Yssel A.E.J."/>
            <person name="Chaluvadi S.R."/>
            <person name="Johnson M."/>
            <person name="Gangashetty P."/>
            <person name="Hamidou F."/>
            <person name="Sanogo M.D."/>
            <person name="Zwaenepoel A."/>
            <person name="Wallace J."/>
            <person name="Van De Peer Y."/>
            <person name="Van Deynze A."/>
        </authorList>
    </citation>
    <scope>NUCLEOTIDE SEQUENCE</scope>
    <source>
        <tissue evidence="4">Leaves</tissue>
    </source>
</reference>
<dbReference type="PANTHER" id="PTHR10795">
    <property type="entry name" value="PROPROTEIN CONVERTASE SUBTILISIN/KEXIN"/>
    <property type="match status" value="1"/>
</dbReference>
<dbReference type="AlphaFoldDB" id="A0A835E564"/>
<dbReference type="InterPro" id="IPR041469">
    <property type="entry name" value="Subtilisin-like_FN3"/>
</dbReference>
<dbReference type="Gene3D" id="2.60.40.2310">
    <property type="match status" value="1"/>
</dbReference>
<comment type="similarity">
    <text evidence="1">Belongs to the peptidase S8 family.</text>
</comment>
<proteinExistence type="inferred from homology"/>
<dbReference type="InterPro" id="IPR045051">
    <property type="entry name" value="SBT"/>
</dbReference>
<evidence type="ECO:0000259" key="3">
    <source>
        <dbReference type="Pfam" id="PF17766"/>
    </source>
</evidence>
<evidence type="ECO:0000313" key="5">
    <source>
        <dbReference type="Proteomes" id="UP000636709"/>
    </source>
</evidence>
<dbReference type="Gramene" id="Dexi2B01G0030100.1">
    <property type="protein sequence ID" value="Dexi2B01G0030100.1:cds"/>
    <property type="gene ID" value="Dexi2B01G0030100"/>
</dbReference>
<organism evidence="4 5">
    <name type="scientific">Digitaria exilis</name>
    <dbReference type="NCBI Taxonomy" id="1010633"/>
    <lineage>
        <taxon>Eukaryota</taxon>
        <taxon>Viridiplantae</taxon>
        <taxon>Streptophyta</taxon>
        <taxon>Embryophyta</taxon>
        <taxon>Tracheophyta</taxon>
        <taxon>Spermatophyta</taxon>
        <taxon>Magnoliopsida</taxon>
        <taxon>Liliopsida</taxon>
        <taxon>Poales</taxon>
        <taxon>Poaceae</taxon>
        <taxon>PACMAD clade</taxon>
        <taxon>Panicoideae</taxon>
        <taxon>Panicodae</taxon>
        <taxon>Paniceae</taxon>
        <taxon>Anthephorinae</taxon>
        <taxon>Digitaria</taxon>
    </lineage>
</organism>
<feature type="domain" description="Subtilisin-like protease fibronectin type-III" evidence="3">
    <location>
        <begin position="85"/>
        <end position="184"/>
    </location>
</feature>
<gene>
    <name evidence="4" type="ORF">HU200_054786</name>
</gene>
<sequence length="191" mass="21426">MSSYRESDFAIKSPVRFITVATPFATGAGHVRPQLAMDPGLVYDAGASDYVDFLCALNYTTEQIRRFAPDMTTCTRELPGGAASLNYPSFVVVFDGRTDVRTLTRTVTKVSQEAEMYNVTVKAPEHVKVTVTPATLEFKEQKRSYTVEFRSQVTAGNTKAAEAEWEFGHIIWENEKHQVRSPVAFTWKTKN</sequence>
<protein>
    <recommendedName>
        <fullName evidence="3">Subtilisin-like protease fibronectin type-III domain-containing protein</fullName>
    </recommendedName>
</protein>
<evidence type="ECO:0000313" key="4">
    <source>
        <dbReference type="EMBL" id="KAF8664244.1"/>
    </source>
</evidence>
<accession>A0A835E564</accession>
<dbReference type="OrthoDB" id="688719at2759"/>
<keyword evidence="5" id="KW-1185">Reference proteome</keyword>
<dbReference type="GO" id="GO:0006508">
    <property type="term" value="P:proteolysis"/>
    <property type="evidence" value="ECO:0007669"/>
    <property type="project" value="InterPro"/>
</dbReference>
<dbReference type="Gene3D" id="3.40.50.200">
    <property type="entry name" value="Peptidase S8/S53 domain"/>
    <property type="match status" value="1"/>
</dbReference>
<dbReference type="Proteomes" id="UP000636709">
    <property type="component" value="Unassembled WGS sequence"/>
</dbReference>
<dbReference type="GO" id="GO:0004252">
    <property type="term" value="F:serine-type endopeptidase activity"/>
    <property type="evidence" value="ECO:0007669"/>
    <property type="project" value="InterPro"/>
</dbReference>
<dbReference type="Pfam" id="PF17766">
    <property type="entry name" value="fn3_6"/>
    <property type="match status" value="1"/>
</dbReference>
<dbReference type="EMBL" id="JACEFO010002351">
    <property type="protein sequence ID" value="KAF8664244.1"/>
    <property type="molecule type" value="Genomic_DNA"/>
</dbReference>
<comment type="caution">
    <text evidence="4">The sequence shown here is derived from an EMBL/GenBank/DDBJ whole genome shotgun (WGS) entry which is preliminary data.</text>
</comment>
<dbReference type="InterPro" id="IPR036852">
    <property type="entry name" value="Peptidase_S8/S53_dom_sf"/>
</dbReference>
<keyword evidence="2" id="KW-0732">Signal</keyword>
<evidence type="ECO:0000256" key="2">
    <source>
        <dbReference type="ARBA" id="ARBA00022729"/>
    </source>
</evidence>